<organism evidence="1 2">
    <name type="scientific">Lacipirellula limnantheis</name>
    <dbReference type="NCBI Taxonomy" id="2528024"/>
    <lineage>
        <taxon>Bacteria</taxon>
        <taxon>Pseudomonadati</taxon>
        <taxon>Planctomycetota</taxon>
        <taxon>Planctomycetia</taxon>
        <taxon>Pirellulales</taxon>
        <taxon>Lacipirellulaceae</taxon>
        <taxon>Lacipirellula</taxon>
    </lineage>
</organism>
<dbReference type="PROSITE" id="PS51318">
    <property type="entry name" value="TAT"/>
    <property type="match status" value="1"/>
</dbReference>
<keyword evidence="2" id="KW-1185">Reference proteome</keyword>
<dbReference type="EMBL" id="CP036339">
    <property type="protein sequence ID" value="QDT75491.1"/>
    <property type="molecule type" value="Genomic_DNA"/>
</dbReference>
<dbReference type="InterPro" id="IPR010869">
    <property type="entry name" value="DUF1501"/>
</dbReference>
<dbReference type="PANTHER" id="PTHR43737">
    <property type="entry name" value="BLL7424 PROTEIN"/>
    <property type="match status" value="1"/>
</dbReference>
<dbReference type="Gene3D" id="3.40.720.10">
    <property type="entry name" value="Alkaline Phosphatase, subunit A"/>
    <property type="match status" value="1"/>
</dbReference>
<sequence>MHPTEDFARQLTRRTFLSGAAGTLGGAALGSLLAAQSRQLAAATHGMASGSLGLPHFAPKAKRVLCLFQSEGFSHVDLFDYKSTLAQFHGREMPASVKGDQRLTGMTSGQAAFPVVAPLWPGRRCGAQGTWMSDLLPHMQTIADELCIIKSMHTEAINHDPAITYMNTGNQQPGYASMGAWVSYGLGSANDNLPTFIAMVSQGSGKNPGQPIFSRLWGSGFLPSSHQGVGLRPGANPVLYLQDPPGTTREQRRDMLDDLAQLNHLRARELGDPETLSRINAYEMAFRMQTSVPELTDTSDESPATLASYGPEVAKAGSYAANCLLARRLLERDVRFVQLFHRGWDQHIAIAKQLPNQCKDVDQPTAALIKDLRQRGLLEDTLVVFATEFGRTVFSQGALGDPGMGRDHHGRCFTVWLAGDGVKPGMEYGRTDDFCYNIVENPVHLRDLHATILHCLGIDHARFTYKFRGLDAKLTGVEEAHVVQGILAQP</sequence>
<dbReference type="OrthoDB" id="127333at2"/>
<gene>
    <name evidence="1" type="ORF">I41_47020</name>
</gene>
<evidence type="ECO:0000313" key="2">
    <source>
        <dbReference type="Proteomes" id="UP000317909"/>
    </source>
</evidence>
<dbReference type="KEGG" id="llh:I41_47020"/>
<protein>
    <recommendedName>
        <fullName evidence="3">Sulfatase</fullName>
    </recommendedName>
</protein>
<dbReference type="InterPro" id="IPR017850">
    <property type="entry name" value="Alkaline_phosphatase_core_sf"/>
</dbReference>
<dbReference type="InterPro" id="IPR006311">
    <property type="entry name" value="TAT_signal"/>
</dbReference>
<reference evidence="1 2" key="1">
    <citation type="submission" date="2019-02" db="EMBL/GenBank/DDBJ databases">
        <title>Deep-cultivation of Planctomycetes and their phenomic and genomic characterization uncovers novel biology.</title>
        <authorList>
            <person name="Wiegand S."/>
            <person name="Jogler M."/>
            <person name="Boedeker C."/>
            <person name="Pinto D."/>
            <person name="Vollmers J."/>
            <person name="Rivas-Marin E."/>
            <person name="Kohn T."/>
            <person name="Peeters S.H."/>
            <person name="Heuer A."/>
            <person name="Rast P."/>
            <person name="Oberbeckmann S."/>
            <person name="Bunk B."/>
            <person name="Jeske O."/>
            <person name="Meyerdierks A."/>
            <person name="Storesund J.E."/>
            <person name="Kallscheuer N."/>
            <person name="Luecker S."/>
            <person name="Lage O.M."/>
            <person name="Pohl T."/>
            <person name="Merkel B.J."/>
            <person name="Hornburger P."/>
            <person name="Mueller R.-W."/>
            <person name="Bruemmer F."/>
            <person name="Labrenz M."/>
            <person name="Spormann A.M."/>
            <person name="Op den Camp H."/>
            <person name="Overmann J."/>
            <person name="Amann R."/>
            <person name="Jetten M.S.M."/>
            <person name="Mascher T."/>
            <person name="Medema M.H."/>
            <person name="Devos D.P."/>
            <person name="Kaster A.-K."/>
            <person name="Ovreas L."/>
            <person name="Rohde M."/>
            <person name="Galperin M.Y."/>
            <person name="Jogler C."/>
        </authorList>
    </citation>
    <scope>NUCLEOTIDE SEQUENCE [LARGE SCALE GENOMIC DNA]</scope>
    <source>
        <strain evidence="1 2">I41</strain>
    </source>
</reference>
<evidence type="ECO:0008006" key="3">
    <source>
        <dbReference type="Google" id="ProtNLM"/>
    </source>
</evidence>
<evidence type="ECO:0000313" key="1">
    <source>
        <dbReference type="EMBL" id="QDT75491.1"/>
    </source>
</evidence>
<dbReference type="AlphaFoldDB" id="A0A517U4D2"/>
<name>A0A517U4D2_9BACT</name>
<dbReference type="SUPFAM" id="SSF53649">
    <property type="entry name" value="Alkaline phosphatase-like"/>
    <property type="match status" value="1"/>
</dbReference>
<dbReference type="Proteomes" id="UP000317909">
    <property type="component" value="Chromosome"/>
</dbReference>
<proteinExistence type="predicted"/>
<accession>A0A517U4D2</accession>
<dbReference type="PANTHER" id="PTHR43737:SF1">
    <property type="entry name" value="DUF1501 DOMAIN-CONTAINING PROTEIN"/>
    <property type="match status" value="1"/>
</dbReference>
<dbReference type="RefSeq" id="WP_145435178.1">
    <property type="nucleotide sequence ID" value="NZ_CP036339.1"/>
</dbReference>
<dbReference type="Pfam" id="PF07394">
    <property type="entry name" value="DUF1501"/>
    <property type="match status" value="1"/>
</dbReference>